<evidence type="ECO:0000256" key="2">
    <source>
        <dbReference type="ARBA" id="ARBA00006577"/>
    </source>
</evidence>
<evidence type="ECO:0000256" key="1">
    <source>
        <dbReference type="ARBA" id="ARBA00000971"/>
    </source>
</evidence>
<keyword evidence="3" id="KW-0732">Signal</keyword>
<feature type="domain" description="PPIase FKBP-type" evidence="8">
    <location>
        <begin position="146"/>
        <end position="232"/>
    </location>
</feature>
<evidence type="ECO:0000256" key="6">
    <source>
        <dbReference type="PROSITE-ProRule" id="PRU00277"/>
    </source>
</evidence>
<dbReference type="STRING" id="717772.THIAE_07680"/>
<evidence type="ECO:0000256" key="4">
    <source>
        <dbReference type="ARBA" id="ARBA00023110"/>
    </source>
</evidence>
<name>W0DSQ9_9GAMM</name>
<dbReference type="GO" id="GO:0016020">
    <property type="term" value="C:membrane"/>
    <property type="evidence" value="ECO:0007669"/>
    <property type="project" value="InterPro"/>
</dbReference>
<dbReference type="GO" id="GO:0006457">
    <property type="term" value="P:protein folding"/>
    <property type="evidence" value="ECO:0007669"/>
    <property type="project" value="InterPro"/>
</dbReference>
<dbReference type="InterPro" id="IPR036944">
    <property type="entry name" value="PPIase_FKBP_N_sf"/>
</dbReference>
<dbReference type="eggNOG" id="COG0545">
    <property type="taxonomic scope" value="Bacteria"/>
</dbReference>
<dbReference type="SUPFAM" id="SSF54534">
    <property type="entry name" value="FKBP-like"/>
    <property type="match status" value="1"/>
</dbReference>
<dbReference type="InterPro" id="IPR001179">
    <property type="entry name" value="PPIase_FKBP_dom"/>
</dbReference>
<evidence type="ECO:0000256" key="5">
    <source>
        <dbReference type="ARBA" id="ARBA00023235"/>
    </source>
</evidence>
<dbReference type="Proteomes" id="UP000005380">
    <property type="component" value="Chromosome"/>
</dbReference>
<dbReference type="KEGG" id="tao:THIAE_07680"/>
<dbReference type="PANTHER" id="PTHR43811">
    <property type="entry name" value="FKBP-TYPE PEPTIDYL-PROLYL CIS-TRANS ISOMERASE FKPA"/>
    <property type="match status" value="1"/>
</dbReference>
<dbReference type="Pfam" id="PF01346">
    <property type="entry name" value="FKBP_N"/>
    <property type="match status" value="1"/>
</dbReference>
<dbReference type="GO" id="GO:0003755">
    <property type="term" value="F:peptidyl-prolyl cis-trans isomerase activity"/>
    <property type="evidence" value="ECO:0007669"/>
    <property type="project" value="UniProtKB-UniRule"/>
</dbReference>
<evidence type="ECO:0000259" key="8">
    <source>
        <dbReference type="PROSITE" id="PS50059"/>
    </source>
</evidence>
<dbReference type="RefSeq" id="WP_006460622.1">
    <property type="nucleotide sequence ID" value="NZ_CP007030.1"/>
</dbReference>
<reference evidence="9 10" key="1">
    <citation type="submission" date="2013-12" db="EMBL/GenBank/DDBJ databases">
        <authorList>
            <consortium name="DOE Joint Genome Institute"/>
            <person name="Kappler U."/>
            <person name="Huntemann M."/>
            <person name="Han J."/>
            <person name="Chen A."/>
            <person name="Kyrpides N."/>
            <person name="Mavromatis K."/>
            <person name="Markowitz V."/>
            <person name="Palaniappan K."/>
            <person name="Ivanova N."/>
            <person name="Schaumberg A."/>
            <person name="Pati A."/>
            <person name="Liolios K."/>
            <person name="Nordberg H.P."/>
            <person name="Cantor M.N."/>
            <person name="Hua S.X."/>
            <person name="Woyke T."/>
        </authorList>
    </citation>
    <scope>NUCLEOTIDE SEQUENCE [LARGE SCALE GENOMIC DNA]</scope>
    <source>
        <strain evidence="10">AL2</strain>
    </source>
</reference>
<dbReference type="PANTHER" id="PTHR43811:SF57">
    <property type="entry name" value="FKBP-TYPE PEPTIDYL-PROLYL CIS-TRANS ISOMERASE FKPA-RELATED"/>
    <property type="match status" value="1"/>
</dbReference>
<evidence type="ECO:0000313" key="10">
    <source>
        <dbReference type="Proteomes" id="UP000005380"/>
    </source>
</evidence>
<dbReference type="InterPro" id="IPR000774">
    <property type="entry name" value="PPIase_FKBP_N"/>
</dbReference>
<comment type="catalytic activity">
    <reaction evidence="1 6 7">
        <text>[protein]-peptidylproline (omega=180) = [protein]-peptidylproline (omega=0)</text>
        <dbReference type="Rhea" id="RHEA:16237"/>
        <dbReference type="Rhea" id="RHEA-COMP:10747"/>
        <dbReference type="Rhea" id="RHEA-COMP:10748"/>
        <dbReference type="ChEBI" id="CHEBI:83833"/>
        <dbReference type="ChEBI" id="CHEBI:83834"/>
        <dbReference type="EC" id="5.2.1.8"/>
    </reaction>
</comment>
<dbReference type="PRINTS" id="PR01730">
    <property type="entry name" value="INFPOTNTIATR"/>
</dbReference>
<proteinExistence type="inferred from homology"/>
<dbReference type="AlphaFoldDB" id="W0DSQ9"/>
<dbReference type="InterPro" id="IPR046357">
    <property type="entry name" value="PPIase_dom_sf"/>
</dbReference>
<dbReference type="Gene3D" id="3.10.50.40">
    <property type="match status" value="1"/>
</dbReference>
<gene>
    <name evidence="9" type="ORF">THIAE_07680</name>
</gene>
<evidence type="ECO:0000256" key="7">
    <source>
        <dbReference type="RuleBase" id="RU003915"/>
    </source>
</evidence>
<dbReference type="Pfam" id="PF00254">
    <property type="entry name" value="FKBP_C"/>
    <property type="match status" value="1"/>
</dbReference>
<accession>W0DSQ9</accession>
<dbReference type="EMBL" id="CP007030">
    <property type="protein sequence ID" value="AHF01650.1"/>
    <property type="molecule type" value="Genomic_DNA"/>
</dbReference>
<keyword evidence="10" id="KW-1185">Reference proteome</keyword>
<dbReference type="Gene3D" id="1.10.287.460">
    <property type="entry name" value="Peptidyl-prolyl cis-trans isomerase, FKBP-type, N-terminal domain"/>
    <property type="match status" value="1"/>
</dbReference>
<organism evidence="9 10">
    <name type="scientific">Thiomicrospira aerophila AL3</name>
    <dbReference type="NCBI Taxonomy" id="717772"/>
    <lineage>
        <taxon>Bacteria</taxon>
        <taxon>Pseudomonadati</taxon>
        <taxon>Pseudomonadota</taxon>
        <taxon>Gammaproteobacteria</taxon>
        <taxon>Thiotrichales</taxon>
        <taxon>Piscirickettsiaceae</taxon>
        <taxon>Thiomicrospira</taxon>
    </lineage>
</organism>
<keyword evidence="5 6" id="KW-0413">Isomerase</keyword>
<dbReference type="HOGENOM" id="CLU_013615_0_1_6"/>
<evidence type="ECO:0000256" key="3">
    <source>
        <dbReference type="ARBA" id="ARBA00022729"/>
    </source>
</evidence>
<protein>
    <recommendedName>
        <fullName evidence="7">Peptidyl-prolyl cis-trans isomerase</fullName>
        <ecNumber evidence="7">5.2.1.8</ecNumber>
    </recommendedName>
</protein>
<dbReference type="FunCoup" id="W0DSQ9">
    <property type="interactions" value="368"/>
</dbReference>
<sequence length="234" mass="25458">MRFKQKLIGSCIIGLSLATSHHAIQASPLSSTLEQASYAVGVDLANNLQMQGINLDTDAFLLGLRDSLTAQNLKLSPEQMQSALTRFQEELELSRNAELQALAEQNLAKGQAFLAENVQQEGIVTLPSGLQYRVIEEGEGANPTTDDVIIAHYRGELIDGTEFDSSYNRGIPIQFALANVIPGWQEVIQLMQPGAKWQVFIPSDLAYGLQGAGSMIGPNETLIFEIHFITTAAN</sequence>
<comment type="similarity">
    <text evidence="2 7">Belongs to the FKBP-type PPIase family.</text>
</comment>
<keyword evidence="4 6" id="KW-0697">Rotamase</keyword>
<dbReference type="EC" id="5.2.1.8" evidence="7"/>
<dbReference type="OrthoDB" id="9814548at2"/>
<evidence type="ECO:0000313" key="9">
    <source>
        <dbReference type="EMBL" id="AHF01650.1"/>
    </source>
</evidence>
<dbReference type="InterPro" id="IPR008104">
    <property type="entry name" value="INFPOTNTIATR"/>
</dbReference>
<dbReference type="InParanoid" id="W0DSQ9"/>
<dbReference type="PROSITE" id="PS50059">
    <property type="entry name" value="FKBP_PPIASE"/>
    <property type="match status" value="1"/>
</dbReference>